<feature type="domain" description="HTH luxR-type" evidence="4">
    <location>
        <begin position="831"/>
        <end position="896"/>
    </location>
</feature>
<organism evidence="5 6">
    <name type="scientific">Hyphococcus luteus</name>
    <dbReference type="NCBI Taxonomy" id="2058213"/>
    <lineage>
        <taxon>Bacteria</taxon>
        <taxon>Pseudomonadati</taxon>
        <taxon>Pseudomonadota</taxon>
        <taxon>Alphaproteobacteria</taxon>
        <taxon>Parvularculales</taxon>
        <taxon>Parvularculaceae</taxon>
        <taxon>Hyphococcus</taxon>
    </lineage>
</organism>
<keyword evidence="6" id="KW-1185">Reference proteome</keyword>
<dbReference type="OrthoDB" id="9805444at2"/>
<dbReference type="EMBL" id="PJCH01000015">
    <property type="protein sequence ID" value="PQA86008.1"/>
    <property type="molecule type" value="Genomic_DNA"/>
</dbReference>
<dbReference type="Pfam" id="PF00196">
    <property type="entry name" value="GerE"/>
    <property type="match status" value="1"/>
</dbReference>
<dbReference type="InterPro" id="IPR000792">
    <property type="entry name" value="Tscrpt_reg_LuxR_C"/>
</dbReference>
<protein>
    <recommendedName>
        <fullName evidence="4">HTH luxR-type domain-containing protein</fullName>
    </recommendedName>
</protein>
<dbReference type="InterPro" id="IPR011990">
    <property type="entry name" value="TPR-like_helical_dom_sf"/>
</dbReference>
<comment type="caution">
    <text evidence="5">The sequence shown here is derived from an EMBL/GenBank/DDBJ whole genome shotgun (WGS) entry which is preliminary data.</text>
</comment>
<dbReference type="AlphaFoldDB" id="A0A2S7K0Q7"/>
<keyword evidence="3" id="KW-0804">Transcription</keyword>
<dbReference type="SUPFAM" id="SSF52540">
    <property type="entry name" value="P-loop containing nucleoside triphosphate hydrolases"/>
    <property type="match status" value="1"/>
</dbReference>
<dbReference type="Gene3D" id="3.40.50.300">
    <property type="entry name" value="P-loop containing nucleotide triphosphate hydrolases"/>
    <property type="match status" value="1"/>
</dbReference>
<dbReference type="Pfam" id="PF25873">
    <property type="entry name" value="WHD_MalT"/>
    <property type="match status" value="1"/>
</dbReference>
<evidence type="ECO:0000256" key="2">
    <source>
        <dbReference type="ARBA" id="ARBA00023125"/>
    </source>
</evidence>
<dbReference type="Proteomes" id="UP000239504">
    <property type="component" value="Unassembled WGS sequence"/>
</dbReference>
<accession>A0A2S7K0Q7</accession>
<sequence length="899" mass="100449">MNTNWIIETKLCPPQLWRDLIVRRRLDGEFLRWRQSKLGLIIAPAGYGKTSLLAEWCERWSQEGAHVAWLSLDDNDSELLRLMSYLIAAISNAGVRLGRLEMAARQGLADTLTDAAFASLINQLAECKQDVVVVLDDYHRVQSAEADKLLDAFIASAPDHVHVFISGRERPKIIHATYRARDQLIEVGSDALKFTDTEARDLLGPAISAAVLDGLIHQTEGWAVALQLAKLWCEDRHDAAAPKAADLLWSGNVADYFAEQILFELEPSLQEFLLKTSILERFNADLANSICGRGDCGQILSSLHKLHALIFPLDRDQCWFRCHHLFSDFLKRTLEKERPQSIPTLHGAASEWFEKEGFLVEAVEHAKAAGDTVRAAGVVLSAGGWRLIIEYGVGIASSLLQQFTAEEVRRFPRLQICQAYHCMKTGDIARAHRLLEELEPLRAHGGREADAATLRDYEHVSGLLHRYEDLPMNFAELARTREKLKSADENDPGDLAVRLTEACLQPLVLGDIEPAQAASSEAIRRLQASGQVLPLNYCYFHLGLAQYHALNLNEAEATISEARALAEENYGSDSGLKNIADGLLGVMRAERDDMGAAENFLSSSLSYIERHDSWLEIFAPVYQASASVAYCAEGHEAVLAVLARGEMTAQRRNLDRLQTLMLAERGRWLAYFGALAEAGAVLSDDRLAFSVGAWREDPFQWRRHHAVGMARLCLQLAERRPDGAREIIDDLEAAAERGGRAYDAAQARIFRALFSYAAKDEINGAAQLLKVLSIAAPQNARRLFLEMPLEIEDLLRVCRQQSKLRASGSFLRSFIEDLLEAGRLRRMRLKTHKRLDLLSAREREVMSELSNGARNKEIARVLDMTENTVKFHLKNIFAKLGVENRAEAVAVARERSLTA</sequence>
<gene>
    <name evidence="5" type="ORF">CW354_16645</name>
</gene>
<evidence type="ECO:0000313" key="6">
    <source>
        <dbReference type="Proteomes" id="UP000239504"/>
    </source>
</evidence>
<dbReference type="CDD" id="cd06170">
    <property type="entry name" value="LuxR_C_like"/>
    <property type="match status" value="1"/>
</dbReference>
<name>A0A2S7K0Q7_9PROT</name>
<dbReference type="PROSITE" id="PS00622">
    <property type="entry name" value="HTH_LUXR_1"/>
    <property type="match status" value="1"/>
</dbReference>
<dbReference type="PROSITE" id="PS50043">
    <property type="entry name" value="HTH_LUXR_2"/>
    <property type="match status" value="1"/>
</dbReference>
<dbReference type="PRINTS" id="PR00038">
    <property type="entry name" value="HTHLUXR"/>
</dbReference>
<dbReference type="SUPFAM" id="SSF46894">
    <property type="entry name" value="C-terminal effector domain of the bipartite response regulators"/>
    <property type="match status" value="1"/>
</dbReference>
<dbReference type="PANTHER" id="PTHR44688:SF16">
    <property type="entry name" value="DNA-BINDING TRANSCRIPTIONAL ACTIVATOR DEVR_DOSR"/>
    <property type="match status" value="1"/>
</dbReference>
<evidence type="ECO:0000256" key="3">
    <source>
        <dbReference type="ARBA" id="ARBA00023163"/>
    </source>
</evidence>
<dbReference type="InterPro" id="IPR027417">
    <property type="entry name" value="P-loop_NTPase"/>
</dbReference>
<dbReference type="Gene3D" id="1.25.40.10">
    <property type="entry name" value="Tetratricopeptide repeat domain"/>
    <property type="match status" value="1"/>
</dbReference>
<dbReference type="GO" id="GO:0003677">
    <property type="term" value="F:DNA binding"/>
    <property type="evidence" value="ECO:0007669"/>
    <property type="project" value="UniProtKB-KW"/>
</dbReference>
<evidence type="ECO:0000259" key="4">
    <source>
        <dbReference type="PROSITE" id="PS50043"/>
    </source>
</evidence>
<dbReference type="InterPro" id="IPR016032">
    <property type="entry name" value="Sig_transdc_resp-reg_C-effctor"/>
</dbReference>
<keyword evidence="2" id="KW-0238">DNA-binding</keyword>
<reference evidence="5 6" key="1">
    <citation type="submission" date="2017-12" db="EMBL/GenBank/DDBJ databases">
        <authorList>
            <person name="Hurst M.R.H."/>
        </authorList>
    </citation>
    <scope>NUCLEOTIDE SEQUENCE [LARGE SCALE GENOMIC DNA]</scope>
    <source>
        <strain evidence="5 6">SY-3-19</strain>
    </source>
</reference>
<dbReference type="SMART" id="SM00421">
    <property type="entry name" value="HTH_LUXR"/>
    <property type="match status" value="1"/>
</dbReference>
<dbReference type="RefSeq" id="WP_104831220.1">
    <property type="nucleotide sequence ID" value="NZ_PJCH01000015.1"/>
</dbReference>
<dbReference type="Gene3D" id="1.10.10.10">
    <property type="entry name" value="Winged helix-like DNA-binding domain superfamily/Winged helix DNA-binding domain"/>
    <property type="match status" value="1"/>
</dbReference>
<evidence type="ECO:0000256" key="1">
    <source>
        <dbReference type="ARBA" id="ARBA00023015"/>
    </source>
</evidence>
<evidence type="ECO:0000313" key="5">
    <source>
        <dbReference type="EMBL" id="PQA86008.1"/>
    </source>
</evidence>
<keyword evidence="1" id="KW-0805">Transcription regulation</keyword>
<proteinExistence type="predicted"/>
<dbReference type="GO" id="GO:0006355">
    <property type="term" value="P:regulation of DNA-templated transcription"/>
    <property type="evidence" value="ECO:0007669"/>
    <property type="project" value="InterPro"/>
</dbReference>
<dbReference type="Pfam" id="PF17874">
    <property type="entry name" value="TPR_MalT"/>
    <property type="match status" value="1"/>
</dbReference>
<dbReference type="PANTHER" id="PTHR44688">
    <property type="entry name" value="DNA-BINDING TRANSCRIPTIONAL ACTIVATOR DEVR_DOSR"/>
    <property type="match status" value="1"/>
</dbReference>
<dbReference type="InterPro" id="IPR036388">
    <property type="entry name" value="WH-like_DNA-bd_sf"/>
</dbReference>
<dbReference type="InterPro" id="IPR059106">
    <property type="entry name" value="WHD_MalT"/>
</dbReference>
<dbReference type="InterPro" id="IPR041617">
    <property type="entry name" value="TPR_MalT"/>
</dbReference>